<evidence type="ECO:0000256" key="1">
    <source>
        <dbReference type="SAM" id="Phobius"/>
    </source>
</evidence>
<dbReference type="EMBL" id="CP011269">
    <property type="protein sequence ID" value="ALI27509.1"/>
    <property type="molecule type" value="Genomic_DNA"/>
</dbReference>
<sequence length="157" mass="16478">MAVSEYSRDDYVGSQAVFSDLTFAELPQLAGMSRDAAGVDISLRRAGDLVILEGRVDLTSLSDPQADVLLTVSFPGDVTSTNGSQVSNSIVEWKLRPGVVSTMNAQARYTDPSARSFTTAAIWLIVGALLVAGVIGGLAWMSRDTSPKPGDPVAGTD</sequence>
<reference evidence="3 4" key="1">
    <citation type="journal article" date="2015" name="MBio">
        <title>Enzymatic Degradation of Phenazines Can Generate Energy and Protect Sensitive Organisms from Toxicity.</title>
        <authorList>
            <person name="Costa K.C."/>
            <person name="Bergkessel M."/>
            <person name="Saunders S."/>
            <person name="Korlach J."/>
            <person name="Newman D.K."/>
        </authorList>
    </citation>
    <scope>NUCLEOTIDE SEQUENCE [LARGE SCALE GENOMIC DNA]</scope>
    <source>
        <strain evidence="3 4">CT6</strain>
    </source>
</reference>
<evidence type="ECO:0000313" key="4">
    <source>
        <dbReference type="Proteomes" id="UP000057134"/>
    </source>
</evidence>
<feature type="domain" description="LppM" evidence="2">
    <location>
        <begin position="2"/>
        <end position="109"/>
    </location>
</feature>
<accession>A0A0N9YHM5</accession>
<protein>
    <submittedName>
        <fullName evidence="3">LppM</fullName>
    </submittedName>
</protein>
<dbReference type="AlphaFoldDB" id="A0A0N9YHM5"/>
<keyword evidence="1" id="KW-0812">Transmembrane</keyword>
<dbReference type="Pfam" id="PF21946">
    <property type="entry name" value="LppM"/>
    <property type="match status" value="1"/>
</dbReference>
<dbReference type="InterPro" id="IPR053807">
    <property type="entry name" value="LppM"/>
</dbReference>
<gene>
    <name evidence="3" type="primary">lppM</name>
    <name evidence="3" type="ORF">XA26_36880</name>
</gene>
<keyword evidence="4" id="KW-1185">Reference proteome</keyword>
<organism evidence="3 4">
    <name type="scientific">Mycolicibacterium fortuitum</name>
    <name type="common">Mycobacterium fortuitum</name>
    <dbReference type="NCBI Taxonomy" id="1766"/>
    <lineage>
        <taxon>Bacteria</taxon>
        <taxon>Bacillati</taxon>
        <taxon>Actinomycetota</taxon>
        <taxon>Actinomycetes</taxon>
        <taxon>Mycobacteriales</taxon>
        <taxon>Mycobacteriaceae</taxon>
        <taxon>Mycolicibacterium</taxon>
    </lineage>
</organism>
<dbReference type="Proteomes" id="UP000057134">
    <property type="component" value="Chromosome"/>
</dbReference>
<dbReference type="KEGG" id="mft:XA26_36880"/>
<evidence type="ECO:0000259" key="2">
    <source>
        <dbReference type="Pfam" id="PF21946"/>
    </source>
</evidence>
<dbReference type="PATRIC" id="fig|1766.6.peg.3667"/>
<dbReference type="STRING" id="1766.XA26_36880"/>
<evidence type="ECO:0000313" key="3">
    <source>
        <dbReference type="EMBL" id="ALI27509.1"/>
    </source>
</evidence>
<feature type="transmembrane region" description="Helical" evidence="1">
    <location>
        <begin position="120"/>
        <end position="140"/>
    </location>
</feature>
<keyword evidence="1" id="KW-0472">Membrane</keyword>
<proteinExistence type="predicted"/>
<name>A0A0N9YHM5_MYCFO</name>
<keyword evidence="1" id="KW-1133">Transmembrane helix</keyword>